<evidence type="ECO:0000256" key="1">
    <source>
        <dbReference type="SAM" id="Phobius"/>
    </source>
</evidence>
<sequence>MEPLYFLVMLLIWLPLILYTLKRQCDSLKRRRQMLHIKKLQLEVRRNLKREQLTFDVARSILHASMMESGASRVRQIEQLADLQSLHQEINGQLEELDVALNSYRISE</sequence>
<proteinExistence type="predicted"/>
<evidence type="ECO:0000313" key="2">
    <source>
        <dbReference type="EMBL" id="TDG53227.1"/>
    </source>
</evidence>
<dbReference type="EMBL" id="LSRL02000001">
    <property type="protein sequence ID" value="TDG53227.1"/>
    <property type="molecule type" value="Genomic_DNA"/>
</dbReference>
<evidence type="ECO:0000313" key="3">
    <source>
        <dbReference type="Proteomes" id="UP000295192"/>
    </source>
</evidence>
<dbReference type="OMA" id="DRQIPRI"/>
<dbReference type="AlphaFoldDB" id="A0A484BWL9"/>
<organism evidence="2 3">
    <name type="scientific">Drosophila navojoa</name>
    <name type="common">Fruit fly</name>
    <dbReference type="NCBI Taxonomy" id="7232"/>
    <lineage>
        <taxon>Eukaryota</taxon>
        <taxon>Metazoa</taxon>
        <taxon>Ecdysozoa</taxon>
        <taxon>Arthropoda</taxon>
        <taxon>Hexapoda</taxon>
        <taxon>Insecta</taxon>
        <taxon>Pterygota</taxon>
        <taxon>Neoptera</taxon>
        <taxon>Endopterygota</taxon>
        <taxon>Diptera</taxon>
        <taxon>Brachycera</taxon>
        <taxon>Muscomorpha</taxon>
        <taxon>Ephydroidea</taxon>
        <taxon>Drosophilidae</taxon>
        <taxon>Drosophila</taxon>
    </lineage>
</organism>
<keyword evidence="1" id="KW-1133">Transmembrane helix</keyword>
<keyword evidence="1" id="KW-0472">Membrane</keyword>
<keyword evidence="3" id="KW-1185">Reference proteome</keyword>
<keyword evidence="1" id="KW-0812">Transmembrane</keyword>
<dbReference type="Proteomes" id="UP000295192">
    <property type="component" value="Unassembled WGS sequence"/>
</dbReference>
<name>A0A484BWL9_DRONA</name>
<gene>
    <name evidence="2" type="ORF">AWZ03_000042</name>
</gene>
<feature type="transmembrane region" description="Helical" evidence="1">
    <location>
        <begin position="6"/>
        <end position="22"/>
    </location>
</feature>
<comment type="caution">
    <text evidence="2">The sequence shown here is derived from an EMBL/GenBank/DDBJ whole genome shotgun (WGS) entry which is preliminary data.</text>
</comment>
<accession>A0A484BWL9</accession>
<reference evidence="2 3" key="1">
    <citation type="journal article" date="2019" name="J. Hered.">
        <title>An Improved Genome Assembly for Drosophila navojoa, the Basal Species in the mojavensis Cluster.</title>
        <authorList>
            <person name="Vanderlinde T."/>
            <person name="Dupim E.G."/>
            <person name="Nazario-Yepiz N.O."/>
            <person name="Carvalho A.B."/>
        </authorList>
    </citation>
    <scope>NUCLEOTIDE SEQUENCE [LARGE SCALE GENOMIC DNA]</scope>
    <source>
        <strain evidence="2">Navoj_Jal97</strain>
        <tissue evidence="2">Whole organism</tissue>
    </source>
</reference>
<protein>
    <submittedName>
        <fullName evidence="2">Uncharacterized protein</fullName>
    </submittedName>
</protein>